<gene>
    <name evidence="2" type="ORF">BDP27DRAFT_1455173</name>
</gene>
<evidence type="ECO:0000313" key="2">
    <source>
        <dbReference type="EMBL" id="KAF9043665.1"/>
    </source>
</evidence>
<organism evidence="2 3">
    <name type="scientific">Rhodocollybia butyracea</name>
    <dbReference type="NCBI Taxonomy" id="206335"/>
    <lineage>
        <taxon>Eukaryota</taxon>
        <taxon>Fungi</taxon>
        <taxon>Dikarya</taxon>
        <taxon>Basidiomycota</taxon>
        <taxon>Agaricomycotina</taxon>
        <taxon>Agaricomycetes</taxon>
        <taxon>Agaricomycetidae</taxon>
        <taxon>Agaricales</taxon>
        <taxon>Marasmiineae</taxon>
        <taxon>Omphalotaceae</taxon>
        <taxon>Rhodocollybia</taxon>
    </lineage>
</organism>
<keyword evidence="1" id="KW-0808">Transferase</keyword>
<dbReference type="GO" id="GO:0008194">
    <property type="term" value="F:UDP-glycosyltransferase activity"/>
    <property type="evidence" value="ECO:0007669"/>
    <property type="project" value="InterPro"/>
</dbReference>
<protein>
    <recommendedName>
        <fullName evidence="4">UDP-Glycosyltransferase/glycogen phosphorylase</fullName>
    </recommendedName>
</protein>
<dbReference type="EMBL" id="JADNRY010000536">
    <property type="protein sequence ID" value="KAF9043665.1"/>
    <property type="molecule type" value="Genomic_DNA"/>
</dbReference>
<dbReference type="Pfam" id="PF00201">
    <property type="entry name" value="UDPGT"/>
    <property type="match status" value="1"/>
</dbReference>
<evidence type="ECO:0008006" key="4">
    <source>
        <dbReference type="Google" id="ProtNLM"/>
    </source>
</evidence>
<evidence type="ECO:0000256" key="1">
    <source>
        <dbReference type="ARBA" id="ARBA00022679"/>
    </source>
</evidence>
<accession>A0A9P5P7V7</accession>
<comment type="caution">
    <text evidence="2">The sequence shown here is derived from an EMBL/GenBank/DDBJ whole genome shotgun (WGS) entry which is preliminary data.</text>
</comment>
<dbReference type="PANTHER" id="PTHR48045:SF31">
    <property type="entry name" value="UDP-GLYCOSYLTRANSFERASE 76B1-LIKE"/>
    <property type="match status" value="1"/>
</dbReference>
<dbReference type="OrthoDB" id="5835829at2759"/>
<dbReference type="AlphaFoldDB" id="A0A9P5P7V7"/>
<name>A0A9P5P7V7_9AGAR</name>
<sequence>MPPTHILFHALPAWGHTKPMACFAVFLCRARPDIVITIVVAKNVYSKLVHELKSKLSPNEYHALASRINIIDICGMDVMPLMNLEEFSGFYTDLCNNKPIQCKSSGKIFSGLSFPVIAIIDPLCPYAFEIIRNETPTKVTIISWMSIACGPLLEMFGPAELGGRTDPVMEIEAERKQARASIFNAQGDYSSERKKPSTAPPTHGYRKAVVPGLPPMYMHELFPQIDVLLGANSGLLAERAATFGQIYLREGDGLIVVSNSVYEQETLIATKTWFNSIGVPTYAFAPLSLPQPQLHQVSSDEEVSRFLDAMKERFGPRSLLYISFGTLFFPHQQEKLVALIEVLIKNQVPFLFAHASPLFEPSDQFSTLIKDSGIGMAMSWSPQESVLQNEVTGWFVTHGGWNSIQESFQYKVPLILWPMSGDQPVNAATLTCTHKAAFELIEVRSGEDGTKPLLRFENIDYKPTFTVDAVRVEVEELLVKIRGEEGRMVRSNFEDLSDNMLRSWEWGECNYSLHELLKLLPI</sequence>
<proteinExistence type="predicted"/>
<dbReference type="Gene3D" id="3.40.50.2000">
    <property type="entry name" value="Glycogen Phosphorylase B"/>
    <property type="match status" value="2"/>
</dbReference>
<dbReference type="Proteomes" id="UP000772434">
    <property type="component" value="Unassembled WGS sequence"/>
</dbReference>
<dbReference type="PANTHER" id="PTHR48045">
    <property type="entry name" value="UDP-GLYCOSYLTRANSFERASE 72B1"/>
    <property type="match status" value="1"/>
</dbReference>
<dbReference type="SUPFAM" id="SSF53756">
    <property type="entry name" value="UDP-Glycosyltransferase/glycogen phosphorylase"/>
    <property type="match status" value="1"/>
</dbReference>
<reference evidence="2" key="1">
    <citation type="submission" date="2020-11" db="EMBL/GenBank/DDBJ databases">
        <authorList>
            <consortium name="DOE Joint Genome Institute"/>
            <person name="Ahrendt S."/>
            <person name="Riley R."/>
            <person name="Andreopoulos W."/>
            <person name="Labutti K."/>
            <person name="Pangilinan J."/>
            <person name="Ruiz-Duenas F.J."/>
            <person name="Barrasa J.M."/>
            <person name="Sanchez-Garcia M."/>
            <person name="Camarero S."/>
            <person name="Miyauchi S."/>
            <person name="Serrano A."/>
            <person name="Linde D."/>
            <person name="Babiker R."/>
            <person name="Drula E."/>
            <person name="Ayuso-Fernandez I."/>
            <person name="Pacheco R."/>
            <person name="Padilla G."/>
            <person name="Ferreira P."/>
            <person name="Barriuso J."/>
            <person name="Kellner H."/>
            <person name="Castanera R."/>
            <person name="Alfaro M."/>
            <person name="Ramirez L."/>
            <person name="Pisabarro A.G."/>
            <person name="Kuo A."/>
            <person name="Tritt A."/>
            <person name="Lipzen A."/>
            <person name="He G."/>
            <person name="Yan M."/>
            <person name="Ng V."/>
            <person name="Cullen D."/>
            <person name="Martin F."/>
            <person name="Rosso M.-N."/>
            <person name="Henrissat B."/>
            <person name="Hibbett D."/>
            <person name="Martinez A.T."/>
            <person name="Grigoriev I.V."/>
        </authorList>
    </citation>
    <scope>NUCLEOTIDE SEQUENCE</scope>
    <source>
        <strain evidence="2">AH 40177</strain>
    </source>
</reference>
<keyword evidence="3" id="KW-1185">Reference proteome</keyword>
<evidence type="ECO:0000313" key="3">
    <source>
        <dbReference type="Proteomes" id="UP000772434"/>
    </source>
</evidence>
<dbReference type="InterPro" id="IPR002213">
    <property type="entry name" value="UDP_glucos_trans"/>
</dbReference>